<organism evidence="3 4">
    <name type="scientific">Armillaria ostoyae</name>
    <name type="common">Armillaria root rot fungus</name>
    <dbReference type="NCBI Taxonomy" id="47428"/>
    <lineage>
        <taxon>Eukaryota</taxon>
        <taxon>Fungi</taxon>
        <taxon>Dikarya</taxon>
        <taxon>Basidiomycota</taxon>
        <taxon>Agaricomycotina</taxon>
        <taxon>Agaricomycetes</taxon>
        <taxon>Agaricomycetidae</taxon>
        <taxon>Agaricales</taxon>
        <taxon>Marasmiineae</taxon>
        <taxon>Physalacriaceae</taxon>
        <taxon>Armillaria</taxon>
    </lineage>
</organism>
<reference evidence="4" key="1">
    <citation type="journal article" date="2017" name="Nat. Ecol. Evol.">
        <title>Genome expansion and lineage-specific genetic innovations in the forest pathogenic fungi Armillaria.</title>
        <authorList>
            <person name="Sipos G."/>
            <person name="Prasanna A.N."/>
            <person name="Walter M.C."/>
            <person name="O'Connor E."/>
            <person name="Balint B."/>
            <person name="Krizsan K."/>
            <person name="Kiss B."/>
            <person name="Hess J."/>
            <person name="Varga T."/>
            <person name="Slot J."/>
            <person name="Riley R."/>
            <person name="Boka B."/>
            <person name="Rigling D."/>
            <person name="Barry K."/>
            <person name="Lee J."/>
            <person name="Mihaltcheva S."/>
            <person name="LaButti K."/>
            <person name="Lipzen A."/>
            <person name="Waldron R."/>
            <person name="Moloney N.M."/>
            <person name="Sperisen C."/>
            <person name="Kredics L."/>
            <person name="Vagvoelgyi C."/>
            <person name="Patrignani A."/>
            <person name="Fitzpatrick D."/>
            <person name="Nagy I."/>
            <person name="Doyle S."/>
            <person name="Anderson J.B."/>
            <person name="Grigoriev I.V."/>
            <person name="Gueldener U."/>
            <person name="Muensterkoetter M."/>
            <person name="Nagy L.G."/>
        </authorList>
    </citation>
    <scope>NUCLEOTIDE SEQUENCE [LARGE SCALE GENOMIC DNA]</scope>
    <source>
        <strain evidence="4">C18/9</strain>
    </source>
</reference>
<dbReference type="OrthoDB" id="3192089at2759"/>
<evidence type="ECO:0000259" key="1">
    <source>
        <dbReference type="Pfam" id="PF14200"/>
    </source>
</evidence>
<dbReference type="InterPro" id="IPR038765">
    <property type="entry name" value="Papain-like_cys_pep_sf"/>
</dbReference>
<accession>A0A284S7H9</accession>
<dbReference type="Gene3D" id="3.30.460.70">
    <property type="match status" value="1"/>
</dbReference>
<name>A0A284S7H9_ARMOS</name>
<dbReference type="Proteomes" id="UP000219338">
    <property type="component" value="Unassembled WGS sequence"/>
</dbReference>
<evidence type="ECO:0000313" key="4">
    <source>
        <dbReference type="Proteomes" id="UP000219338"/>
    </source>
</evidence>
<dbReference type="SUPFAM" id="SSF50370">
    <property type="entry name" value="Ricin B-like lectins"/>
    <property type="match status" value="1"/>
</dbReference>
<dbReference type="SUPFAM" id="SSF54001">
    <property type="entry name" value="Cysteine proteinases"/>
    <property type="match status" value="1"/>
</dbReference>
<dbReference type="InterPro" id="IPR040600">
    <property type="entry name" value="Agglutinin_C"/>
</dbReference>
<sequence length="293" mass="32974">MTLSRGIYQIKNTGVLVAMDLYNGSNADGTAIKGWSFGDGTKLNWNQLWLVEPVTGKTDTFTVRSLIGGTYMDLTGGSSANETPITGSRRTGTNQEWIIKNSADNKSYKMMNSASRTFADLYNGGSLDGTPIYGWKGDFNNNQPHQCWFFKRMSLSSAQVNTVIKNNPHLSTQYRGYQTDGEYLILPRYHWQEIWNTTGLSKGNKKWRREIFDCDDFALVMKSAVAEWGADKWRADGFAVFCGLMLGTSRTKPGAAHAYNFTISDDHTKVVFFEPQANKFMDDIGYDAYLAYF</sequence>
<dbReference type="InterPro" id="IPR000772">
    <property type="entry name" value="Ricin_B_lectin"/>
</dbReference>
<gene>
    <name evidence="3" type="ORF">ARMOST_20498</name>
</gene>
<dbReference type="PROSITE" id="PS50231">
    <property type="entry name" value="RICIN_B_LECTIN"/>
    <property type="match status" value="1"/>
</dbReference>
<feature type="domain" description="Ricin B lectin" evidence="1">
    <location>
        <begin position="46"/>
        <end position="135"/>
    </location>
</feature>
<dbReference type="Pfam" id="PF18021">
    <property type="entry name" value="Agglutinin_C"/>
    <property type="match status" value="1"/>
</dbReference>
<evidence type="ECO:0000259" key="2">
    <source>
        <dbReference type="Pfam" id="PF18021"/>
    </source>
</evidence>
<proteinExistence type="predicted"/>
<dbReference type="EMBL" id="FUEG01000039">
    <property type="protein sequence ID" value="SJL16961.1"/>
    <property type="molecule type" value="Genomic_DNA"/>
</dbReference>
<dbReference type="STRING" id="47428.A0A284S7H9"/>
<keyword evidence="4" id="KW-1185">Reference proteome</keyword>
<dbReference type="InterPro" id="IPR035992">
    <property type="entry name" value="Ricin_B-like_lectins"/>
</dbReference>
<dbReference type="Pfam" id="PF14200">
    <property type="entry name" value="RicinB_lectin_2"/>
    <property type="match status" value="1"/>
</dbReference>
<protein>
    <submittedName>
        <fullName evidence="3">Uncharacterized protein</fullName>
    </submittedName>
</protein>
<dbReference type="AlphaFoldDB" id="A0A284S7H9"/>
<dbReference type="Gene3D" id="2.80.10.50">
    <property type="match status" value="1"/>
</dbReference>
<dbReference type="CDD" id="cd23416">
    <property type="entry name" value="beta-trefoil_Ricin_MOA-like"/>
    <property type="match status" value="1"/>
</dbReference>
<evidence type="ECO:0000313" key="3">
    <source>
        <dbReference type="EMBL" id="SJL16961.1"/>
    </source>
</evidence>
<feature type="domain" description="Agglutinin C-terminal" evidence="2">
    <location>
        <begin position="183"/>
        <end position="280"/>
    </location>
</feature>
<dbReference type="OMA" id="KSAVAEW"/>